<reference evidence="2 3" key="1">
    <citation type="submission" date="2017-04" db="EMBL/GenBank/DDBJ databases">
        <title>Genome Sequence of the Model Brown-Rot Fungus Postia placenta SB12.</title>
        <authorList>
            <consortium name="DOE Joint Genome Institute"/>
            <person name="Gaskell J."/>
            <person name="Kersten P."/>
            <person name="Larrondo L.F."/>
            <person name="Canessa P."/>
            <person name="Martinez D."/>
            <person name="Hibbett D."/>
            <person name="Schmoll M."/>
            <person name="Kubicek C.P."/>
            <person name="Martinez A.T."/>
            <person name="Yadav J."/>
            <person name="Master E."/>
            <person name="Magnuson J.K."/>
            <person name="James T."/>
            <person name="Yaver D."/>
            <person name="Berka R."/>
            <person name="Labutti K."/>
            <person name="Lipzen A."/>
            <person name="Aerts A."/>
            <person name="Barry K."/>
            <person name="Henrissat B."/>
            <person name="Blanchette R."/>
            <person name="Grigoriev I."/>
            <person name="Cullen D."/>
        </authorList>
    </citation>
    <scope>NUCLEOTIDE SEQUENCE [LARGE SCALE GENOMIC DNA]</scope>
    <source>
        <strain evidence="2 3">MAD-698-R-SB12</strain>
    </source>
</reference>
<feature type="region of interest" description="Disordered" evidence="1">
    <location>
        <begin position="437"/>
        <end position="459"/>
    </location>
</feature>
<accession>A0A1X6MXK5</accession>
<dbReference type="OrthoDB" id="654211at2759"/>
<evidence type="ECO:0000256" key="1">
    <source>
        <dbReference type="SAM" id="MobiDB-lite"/>
    </source>
</evidence>
<feature type="region of interest" description="Disordered" evidence="1">
    <location>
        <begin position="674"/>
        <end position="723"/>
    </location>
</feature>
<name>A0A1X6MXK5_9APHY</name>
<dbReference type="AlphaFoldDB" id="A0A1X6MXK5"/>
<organism evidence="2 3">
    <name type="scientific">Postia placenta MAD-698-R-SB12</name>
    <dbReference type="NCBI Taxonomy" id="670580"/>
    <lineage>
        <taxon>Eukaryota</taxon>
        <taxon>Fungi</taxon>
        <taxon>Dikarya</taxon>
        <taxon>Basidiomycota</taxon>
        <taxon>Agaricomycotina</taxon>
        <taxon>Agaricomycetes</taxon>
        <taxon>Polyporales</taxon>
        <taxon>Adustoporiaceae</taxon>
        <taxon>Rhodonia</taxon>
    </lineage>
</organism>
<feature type="compositionally biased region" description="Low complexity" evidence="1">
    <location>
        <begin position="533"/>
        <end position="551"/>
    </location>
</feature>
<dbReference type="GeneID" id="36330824"/>
<evidence type="ECO:0000313" key="2">
    <source>
        <dbReference type="EMBL" id="OSX60966.1"/>
    </source>
</evidence>
<gene>
    <name evidence="2" type="ORF">POSPLADRAFT_1146040</name>
</gene>
<feature type="compositionally biased region" description="Acidic residues" evidence="1">
    <location>
        <begin position="442"/>
        <end position="456"/>
    </location>
</feature>
<feature type="region of interest" description="Disordered" evidence="1">
    <location>
        <begin position="524"/>
        <end position="614"/>
    </location>
</feature>
<keyword evidence="3" id="KW-1185">Reference proteome</keyword>
<dbReference type="RefSeq" id="XP_024337760.1">
    <property type="nucleotide sequence ID" value="XM_024485875.1"/>
</dbReference>
<sequence>MSGSGQFVGQVKLAMAMGRICQAWTASFTSAMSAYDTIQYLDTNLNVPHAPAARVIAFSPSKSIEWNLRSRLQIKRLGTFVLRHCVKTDGSWYHKNSGLQLPTSKTFAQARTYYFAGRQAEGSDETDRGRMASVANVVLQPLVIMTSIPLREGMVGHGEAGPGNIGRRQSSLYFVVTILGIGPGEVTDRNARLTDEAESVARRQGRSAEYCTMHDVPEWERSSDGEKTCCEGPARRRCPGTMGRIRKNSKMVHNADGLSDWGVAIQPSSVLWGPHFSSAMGSGQGDLFGGASMHETPDTFATWINMEGQQGESPLDRPAGLEWHDEQARGYERQVLYGSEGFGNEHNLNDSIDMHIPEDIQMQLIPGAWAPWATHKPVAEPSSVPGALGYPDDATGDGNAATVAHVSCENGQSVFHTIDPHLLYAEENQINLKYAESLDSDRSEEDGEEDLDEEECNDRNQASVFDGECIRYPYDEIHGCCVINQARPSMLDTSEACAGDEHGHEHDAVAVEAQQLTGSWSIAASPPLRVTRSQTHASSSGNSSSTMTNISQPGTRGRKRQVDNMDEDDSQKVAKKQRSGEANDDSLTKQKTKAKATETAKAKSKTKVVNTRSKVKGKVGRLPCLEPGCGKTFGRKGDRDRHFRRSCTERDPNDLEKPRCKHCKVQLSRGDSIGRHIKRGACRALKPPPSGSSKESGVSNNRNGGRRKSGDKGGHVGRRSVRA</sequence>
<dbReference type="EMBL" id="KZ110599">
    <property type="protein sequence ID" value="OSX60966.1"/>
    <property type="molecule type" value="Genomic_DNA"/>
</dbReference>
<evidence type="ECO:0000313" key="3">
    <source>
        <dbReference type="Proteomes" id="UP000194127"/>
    </source>
</evidence>
<proteinExistence type="predicted"/>
<dbReference type="Proteomes" id="UP000194127">
    <property type="component" value="Unassembled WGS sequence"/>
</dbReference>
<protein>
    <submittedName>
        <fullName evidence="2">Uncharacterized protein</fullName>
    </submittedName>
</protein>